<evidence type="ECO:0000313" key="2">
    <source>
        <dbReference type="Proteomes" id="UP001500190"/>
    </source>
</evidence>
<comment type="caution">
    <text evidence="1">The sequence shown here is derived from an EMBL/GenBank/DDBJ whole genome shotgun (WGS) entry which is preliminary data.</text>
</comment>
<dbReference type="RefSeq" id="WP_344199346.1">
    <property type="nucleotide sequence ID" value="NZ_BAAAND010000012.1"/>
</dbReference>
<accession>A0ABP4QEW5</accession>
<protein>
    <submittedName>
        <fullName evidence="1">DUF5682 family protein</fullName>
    </submittedName>
</protein>
<keyword evidence="2" id="KW-1185">Reference proteome</keyword>
<dbReference type="Pfam" id="PF18934">
    <property type="entry name" value="DUF5682"/>
    <property type="match status" value="1"/>
</dbReference>
<sequence length="794" mass="85920">MDAGEIRDLAAGLVRDDLVVVPVRHHSPACALLVRRLIKEHRPSAVLVEGPRAFTPLIPLLTHADAEMPLAVYTYANRDQDRWAAYYPFCDYSPELVALRDAAAAGIPARFIDLDLAEQHLVEEARQDTGDEGESLLDERHYRHSESLRLLAKRLGCADDEDLWELLFESDARSTGTAEQIARMAAYCTLARSDRTAAELAADGTTQREAEMVRQVLDALDTRAPGGGPVLVVVGGFHAVAFPQLLADPPPRPIIDTANVTGDSALIRYTFERLERLNGYSAGMTSPAWHQRLWTNLSDPPADQDPRVAATLTALLDISMELRERHRLPLPLPSVVAAFEQALRLAALRERPAPLRSDLLDAVLSCFVKGDADVEGVLVRAASRYTLTGDAIGKLPPGAGRTPLVEDALQRLRGHRLRVDELGRQSTSLDLYRNAAHREASRLLHGLVLLGVPFAHRTAGPDFVHGTGLGRLHEKWDYTWSPSVEGSLVEASIYGSTVATAVTVRFAELLADRRTTAVGAPNAVALLAQACVLGLHDQVGETLDLVRASFAADASFAAVGVAVTQLALLWEAREPLEARKLGDVPELLGTAYQRAVYLGRQLVGDPRPTADALVRLRDLLVAEAGGQLDADLYWDLVDRVADGHVEPLVRGAAAGIAYSAGRSSADDVVARVAGHLAGGVSPADGVAFVSGLLLTAREAAWQEHSLLVELDRRLTGWDQATFVRHLPELRLAFADLTPVETDRVAKVIAALKGLDDLGSLTIRTATADDVQRRLQVSEQARALLERDGLSGWSA</sequence>
<proteinExistence type="predicted"/>
<gene>
    <name evidence="1" type="ORF">GCM10009742_69880</name>
</gene>
<dbReference type="Proteomes" id="UP001500190">
    <property type="component" value="Unassembled WGS sequence"/>
</dbReference>
<reference evidence="2" key="1">
    <citation type="journal article" date="2019" name="Int. J. Syst. Evol. Microbiol.">
        <title>The Global Catalogue of Microorganisms (GCM) 10K type strain sequencing project: providing services to taxonomists for standard genome sequencing and annotation.</title>
        <authorList>
            <consortium name="The Broad Institute Genomics Platform"/>
            <consortium name="The Broad Institute Genome Sequencing Center for Infectious Disease"/>
            <person name="Wu L."/>
            <person name="Ma J."/>
        </authorList>
    </citation>
    <scope>NUCLEOTIDE SEQUENCE [LARGE SCALE GENOMIC DNA]</scope>
    <source>
        <strain evidence="2">JCM 14304</strain>
    </source>
</reference>
<evidence type="ECO:0000313" key="1">
    <source>
        <dbReference type="EMBL" id="GAA1609311.1"/>
    </source>
</evidence>
<name>A0ABP4QEW5_9ACTN</name>
<dbReference type="EMBL" id="BAAAND010000012">
    <property type="protein sequence ID" value="GAA1609311.1"/>
    <property type="molecule type" value="Genomic_DNA"/>
</dbReference>
<dbReference type="InterPro" id="IPR043737">
    <property type="entry name" value="DUF5682"/>
</dbReference>
<organism evidence="1 2">
    <name type="scientific">Kribbella karoonensis</name>
    <dbReference type="NCBI Taxonomy" id="324851"/>
    <lineage>
        <taxon>Bacteria</taxon>
        <taxon>Bacillati</taxon>
        <taxon>Actinomycetota</taxon>
        <taxon>Actinomycetes</taxon>
        <taxon>Propionibacteriales</taxon>
        <taxon>Kribbellaceae</taxon>
        <taxon>Kribbella</taxon>
    </lineage>
</organism>